<dbReference type="GO" id="GO:0005198">
    <property type="term" value="F:structural molecule activity"/>
    <property type="evidence" value="ECO:0007669"/>
    <property type="project" value="InterPro"/>
</dbReference>
<dbReference type="Pfam" id="PF00721">
    <property type="entry name" value="TMV_coat"/>
    <property type="match status" value="1"/>
</dbReference>
<comment type="caution">
    <text evidence="1">The sequence shown here is derived from an EMBL/GenBank/DDBJ whole genome shotgun (WGS) entry which is preliminary data.</text>
</comment>
<dbReference type="PANTHER" id="PTHR47331:SF1">
    <property type="entry name" value="GAG-LIKE PROTEIN"/>
    <property type="match status" value="1"/>
</dbReference>
<dbReference type="InterPro" id="IPR036417">
    <property type="entry name" value="TMV-like_coat_sf"/>
</dbReference>
<dbReference type="EMBL" id="JYDO01000223">
    <property type="protein sequence ID" value="KRZ66824.1"/>
    <property type="molecule type" value="Genomic_DNA"/>
</dbReference>
<evidence type="ECO:0000313" key="1">
    <source>
        <dbReference type="EMBL" id="KRZ66824.1"/>
    </source>
</evidence>
<evidence type="ECO:0000313" key="2">
    <source>
        <dbReference type="Proteomes" id="UP000054843"/>
    </source>
</evidence>
<reference evidence="1 2" key="1">
    <citation type="submission" date="2015-01" db="EMBL/GenBank/DDBJ databases">
        <title>Evolution of Trichinella species and genotypes.</title>
        <authorList>
            <person name="Korhonen P.K."/>
            <person name="Edoardo P."/>
            <person name="Giuseppe L.R."/>
            <person name="Gasser R.B."/>
        </authorList>
    </citation>
    <scope>NUCLEOTIDE SEQUENCE [LARGE SCALE GENOMIC DNA]</scope>
    <source>
        <strain evidence="1">ISS1980</strain>
    </source>
</reference>
<dbReference type="SUPFAM" id="SSF47195">
    <property type="entry name" value="TMV-like viral coat proteins"/>
    <property type="match status" value="1"/>
</dbReference>
<dbReference type="PROSITE" id="PS51257">
    <property type="entry name" value="PROKAR_LIPOPROTEIN"/>
    <property type="match status" value="1"/>
</dbReference>
<protein>
    <submittedName>
        <fullName evidence="1">Uncharacterized protein</fullName>
    </submittedName>
</protein>
<dbReference type="OrthoDB" id="5920525at2759"/>
<dbReference type="PANTHER" id="PTHR47331">
    <property type="entry name" value="PHD-TYPE DOMAIN-CONTAINING PROTEIN"/>
    <property type="match status" value="1"/>
</dbReference>
<dbReference type="AlphaFoldDB" id="A0A0V1M541"/>
<dbReference type="InterPro" id="IPR001337">
    <property type="entry name" value="TMV-like_coat"/>
</dbReference>
<name>A0A0V1M541_9BILA</name>
<proteinExistence type="predicted"/>
<dbReference type="Proteomes" id="UP000054843">
    <property type="component" value="Unassembled WGS sequence"/>
</dbReference>
<dbReference type="Gene3D" id="1.20.120.70">
    <property type="entry name" value="Tobacco mosaic virus-like, coat protein"/>
    <property type="match status" value="1"/>
</dbReference>
<accession>A0A0V1M541</accession>
<sequence length="467" mass="52208">MVMKNYQCASSSVSTTSSACWGPRSSEETRLGWVICGPQPLPLAPSTGSLDAAKQTVATLAKTGGPSHVTTTLSNAKRILSPPVETPITTRNYMLQNEEAFEALSLASPDDTLAGRYLNYRLNIETLFAESDHWYNVGELYRLLFTMRRTNLNIQMGRDAMFHALSSTMEVNTPFGEFLRFPSDRIFVREGDPNWLNLFSTLRSGLQHRDRWVETGRVDASNTATSQSRADSMRQLMKTIEAMIAMLQKKQGILIVRSLHGQVCRPDLAEVLGAGSDWDQLGTRGISGRQGVRELPAVPLVWRWAIHRSPSLEEGRQHSAEQLYARRQAAWFCAEEADARLEKTEGVFCDNDWAEEAPGAGSAGRTWYLPHHAVYKKGSTGDMKFRIIFDGSAQCGGISLNDRLEPGANLQADLLGILICFRRYRIGLQADIQKMYLHKWLCVRKAEMSAGSYGESREVTIPRRHSD</sequence>
<keyword evidence="2" id="KW-1185">Reference proteome</keyword>
<gene>
    <name evidence="1" type="ORF">T10_4359</name>
</gene>
<organism evidence="1 2">
    <name type="scientific">Trichinella papuae</name>
    <dbReference type="NCBI Taxonomy" id="268474"/>
    <lineage>
        <taxon>Eukaryota</taxon>
        <taxon>Metazoa</taxon>
        <taxon>Ecdysozoa</taxon>
        <taxon>Nematoda</taxon>
        <taxon>Enoplea</taxon>
        <taxon>Dorylaimia</taxon>
        <taxon>Trichinellida</taxon>
        <taxon>Trichinellidae</taxon>
        <taxon>Trichinella</taxon>
    </lineage>
</organism>
<dbReference type="STRING" id="268474.A0A0V1M541"/>